<dbReference type="OrthoDB" id="5411518at2759"/>
<proteinExistence type="predicted"/>
<name>A0A0C3D807_OIDMZ</name>
<dbReference type="PANTHER" id="PTHR39290:SF6">
    <property type="entry name" value="S-ADENOSYL-L-METHIONINE-DEPENDENT METHYLTRANSFERASES SUPERFAMILY PROTEIN"/>
    <property type="match status" value="1"/>
</dbReference>
<gene>
    <name evidence="1" type="ORF">OIDMADRAFT_105471</name>
</gene>
<organism evidence="1 2">
    <name type="scientific">Oidiodendron maius (strain Zn)</name>
    <dbReference type="NCBI Taxonomy" id="913774"/>
    <lineage>
        <taxon>Eukaryota</taxon>
        <taxon>Fungi</taxon>
        <taxon>Dikarya</taxon>
        <taxon>Ascomycota</taxon>
        <taxon>Pezizomycotina</taxon>
        <taxon>Leotiomycetes</taxon>
        <taxon>Leotiomycetes incertae sedis</taxon>
        <taxon>Myxotrichaceae</taxon>
        <taxon>Oidiodendron</taxon>
    </lineage>
</organism>
<sequence length="338" mass="38250">MPSPDEIFSNWKGAVDNDFSAAISKTFDLDSPNVYVYRAESFAMTLSQIQRLIDSGDLKYKYQSHGKELDVTPADINAYTAIFSPSTDTSKALTSFVANAKKLSPRETVAQYLQSRRIAPPFKIPRSKTHVNPYYDFWTYSCQLITFLGPLPDASYADPLNAKRTHPMLPVFYHHFGCVVPTYEALSIISELAAESGAEGVIDMASGNGYWTYMLRRMKLDIIAVDNIASEYRTMWISDTVKSDGVEYLKRHDGGGRRILLMVYMVTAGTFTKRVIQAYHGDTIVVVGTQNENRYTGFRDSTVEEWFEKEMTAWQLVCRIAMPSFAGKDEGLFVWKRT</sequence>
<dbReference type="HOGENOM" id="CLU_054799_0_0_1"/>
<dbReference type="EMBL" id="KN832881">
    <property type="protein sequence ID" value="KIM98027.1"/>
    <property type="molecule type" value="Genomic_DNA"/>
</dbReference>
<dbReference type="AlphaFoldDB" id="A0A0C3D807"/>
<accession>A0A0C3D807</accession>
<reference evidence="1 2" key="1">
    <citation type="submission" date="2014-04" db="EMBL/GenBank/DDBJ databases">
        <authorList>
            <consortium name="DOE Joint Genome Institute"/>
            <person name="Kuo A."/>
            <person name="Martino E."/>
            <person name="Perotto S."/>
            <person name="Kohler A."/>
            <person name="Nagy L.G."/>
            <person name="Floudas D."/>
            <person name="Copeland A."/>
            <person name="Barry K.W."/>
            <person name="Cichocki N."/>
            <person name="Veneault-Fourrey C."/>
            <person name="LaButti K."/>
            <person name="Lindquist E.A."/>
            <person name="Lipzen A."/>
            <person name="Lundell T."/>
            <person name="Morin E."/>
            <person name="Murat C."/>
            <person name="Sun H."/>
            <person name="Tunlid A."/>
            <person name="Henrissat B."/>
            <person name="Grigoriev I.V."/>
            <person name="Hibbett D.S."/>
            <person name="Martin F."/>
            <person name="Nordberg H.P."/>
            <person name="Cantor M.N."/>
            <person name="Hua S.X."/>
        </authorList>
    </citation>
    <scope>NUCLEOTIDE SEQUENCE [LARGE SCALE GENOMIC DNA]</scope>
    <source>
        <strain evidence="1 2">Zn</strain>
    </source>
</reference>
<dbReference type="PANTHER" id="PTHR39290">
    <property type="entry name" value="C3H1-TYPE DOMAIN-CONTAINING PROTEIN-RELATED"/>
    <property type="match status" value="1"/>
</dbReference>
<keyword evidence="2" id="KW-1185">Reference proteome</keyword>
<evidence type="ECO:0000313" key="2">
    <source>
        <dbReference type="Proteomes" id="UP000054321"/>
    </source>
</evidence>
<protein>
    <recommendedName>
        <fullName evidence="3">Methyltransferase domain-containing protein</fullName>
    </recommendedName>
</protein>
<evidence type="ECO:0008006" key="3">
    <source>
        <dbReference type="Google" id="ProtNLM"/>
    </source>
</evidence>
<reference evidence="2" key="2">
    <citation type="submission" date="2015-01" db="EMBL/GenBank/DDBJ databases">
        <title>Evolutionary Origins and Diversification of the Mycorrhizal Mutualists.</title>
        <authorList>
            <consortium name="DOE Joint Genome Institute"/>
            <consortium name="Mycorrhizal Genomics Consortium"/>
            <person name="Kohler A."/>
            <person name="Kuo A."/>
            <person name="Nagy L.G."/>
            <person name="Floudas D."/>
            <person name="Copeland A."/>
            <person name="Barry K.W."/>
            <person name="Cichocki N."/>
            <person name="Veneault-Fourrey C."/>
            <person name="LaButti K."/>
            <person name="Lindquist E.A."/>
            <person name="Lipzen A."/>
            <person name="Lundell T."/>
            <person name="Morin E."/>
            <person name="Murat C."/>
            <person name="Riley R."/>
            <person name="Ohm R."/>
            <person name="Sun H."/>
            <person name="Tunlid A."/>
            <person name="Henrissat B."/>
            <person name="Grigoriev I.V."/>
            <person name="Hibbett D.S."/>
            <person name="Martin F."/>
        </authorList>
    </citation>
    <scope>NUCLEOTIDE SEQUENCE [LARGE SCALE GENOMIC DNA]</scope>
    <source>
        <strain evidence="2">Zn</strain>
    </source>
</reference>
<evidence type="ECO:0000313" key="1">
    <source>
        <dbReference type="EMBL" id="KIM98027.1"/>
    </source>
</evidence>
<dbReference type="Proteomes" id="UP000054321">
    <property type="component" value="Unassembled WGS sequence"/>
</dbReference>
<dbReference type="InParanoid" id="A0A0C3D807"/>